<dbReference type="GO" id="GO:0016020">
    <property type="term" value="C:membrane"/>
    <property type="evidence" value="ECO:0007669"/>
    <property type="project" value="InterPro"/>
</dbReference>
<feature type="transmembrane region" description="Helical" evidence="7">
    <location>
        <begin position="411"/>
        <end position="428"/>
    </location>
</feature>
<feature type="domain" description="ArnT-like N-terminal" evidence="8">
    <location>
        <begin position="98"/>
        <end position="262"/>
    </location>
</feature>
<evidence type="ECO:0000313" key="9">
    <source>
        <dbReference type="EMBL" id="PRH81471.1"/>
    </source>
</evidence>
<reference evidence="9 10" key="1">
    <citation type="submission" date="2018-03" db="EMBL/GenBank/DDBJ databases">
        <title>Arenimonas caeni sp. nov., isolated from activated sludge.</title>
        <authorList>
            <person name="Liu H."/>
        </authorList>
    </citation>
    <scope>NUCLEOTIDE SEQUENCE [LARGE SCALE GENOMIC DNA]</scope>
    <source>
        <strain evidence="10">z29</strain>
    </source>
</reference>
<evidence type="ECO:0000256" key="6">
    <source>
        <dbReference type="ARBA" id="ARBA00023136"/>
    </source>
</evidence>
<dbReference type="GO" id="GO:0006493">
    <property type="term" value="P:protein O-linked glycosylation"/>
    <property type="evidence" value="ECO:0007669"/>
    <property type="project" value="InterPro"/>
</dbReference>
<protein>
    <recommendedName>
        <fullName evidence="8">ArnT-like N-terminal domain-containing protein</fullName>
    </recommendedName>
</protein>
<evidence type="ECO:0000256" key="4">
    <source>
        <dbReference type="ARBA" id="ARBA00022692"/>
    </source>
</evidence>
<dbReference type="AlphaFoldDB" id="A0A2P6M649"/>
<comment type="subcellular location">
    <subcellularLocation>
        <location evidence="1">Endomembrane system</location>
        <topology evidence="1">Multi-pass membrane protein</topology>
    </subcellularLocation>
</comment>
<keyword evidence="5 7" id="KW-1133">Transmembrane helix</keyword>
<name>A0A2P6M649_9GAMM</name>
<proteinExistence type="predicted"/>
<feature type="transmembrane region" description="Helical" evidence="7">
    <location>
        <begin position="276"/>
        <end position="294"/>
    </location>
</feature>
<keyword evidence="3" id="KW-0808">Transferase</keyword>
<keyword evidence="10" id="KW-1185">Reference proteome</keyword>
<organism evidence="9 10">
    <name type="scientific">Arenimonas caeni</name>
    <dbReference type="NCBI Taxonomy" id="2058085"/>
    <lineage>
        <taxon>Bacteria</taxon>
        <taxon>Pseudomonadati</taxon>
        <taxon>Pseudomonadota</taxon>
        <taxon>Gammaproteobacteria</taxon>
        <taxon>Lysobacterales</taxon>
        <taxon>Lysobacteraceae</taxon>
        <taxon>Arenimonas</taxon>
    </lineage>
</organism>
<feature type="transmembrane region" description="Helical" evidence="7">
    <location>
        <begin position="466"/>
        <end position="483"/>
    </location>
</feature>
<keyword evidence="6 7" id="KW-0472">Membrane</keyword>
<evidence type="ECO:0000256" key="1">
    <source>
        <dbReference type="ARBA" id="ARBA00004127"/>
    </source>
</evidence>
<feature type="transmembrane region" description="Helical" evidence="7">
    <location>
        <begin position="205"/>
        <end position="225"/>
    </location>
</feature>
<dbReference type="GO" id="GO:0000030">
    <property type="term" value="F:mannosyltransferase activity"/>
    <property type="evidence" value="ECO:0007669"/>
    <property type="project" value="InterPro"/>
</dbReference>
<accession>A0A2P6M649</accession>
<dbReference type="InterPro" id="IPR003342">
    <property type="entry name" value="ArnT-like_N"/>
</dbReference>
<dbReference type="GO" id="GO:0012505">
    <property type="term" value="C:endomembrane system"/>
    <property type="evidence" value="ECO:0007669"/>
    <property type="project" value="UniProtKB-SubCell"/>
</dbReference>
<evidence type="ECO:0000256" key="2">
    <source>
        <dbReference type="ARBA" id="ARBA00022676"/>
    </source>
</evidence>
<keyword evidence="4 7" id="KW-0812">Transmembrane</keyword>
<feature type="transmembrane region" description="Helical" evidence="7">
    <location>
        <begin position="374"/>
        <end position="399"/>
    </location>
</feature>
<evidence type="ECO:0000259" key="8">
    <source>
        <dbReference type="Pfam" id="PF02366"/>
    </source>
</evidence>
<feature type="transmembrane region" description="Helical" evidence="7">
    <location>
        <begin position="245"/>
        <end position="264"/>
    </location>
</feature>
<dbReference type="Proteomes" id="UP000241736">
    <property type="component" value="Unassembled WGS sequence"/>
</dbReference>
<feature type="transmembrane region" description="Helical" evidence="7">
    <location>
        <begin position="440"/>
        <end position="459"/>
    </location>
</feature>
<dbReference type="EMBL" id="PVLF01000023">
    <property type="protein sequence ID" value="PRH81471.1"/>
    <property type="molecule type" value="Genomic_DNA"/>
</dbReference>
<dbReference type="Pfam" id="PF02366">
    <property type="entry name" value="PMT"/>
    <property type="match status" value="1"/>
</dbReference>
<dbReference type="OrthoDB" id="180217at2"/>
<feature type="transmembrane region" description="Helical" evidence="7">
    <location>
        <begin position="177"/>
        <end position="198"/>
    </location>
</feature>
<evidence type="ECO:0000256" key="5">
    <source>
        <dbReference type="ARBA" id="ARBA00022989"/>
    </source>
</evidence>
<evidence type="ECO:0000313" key="10">
    <source>
        <dbReference type="Proteomes" id="UP000241736"/>
    </source>
</evidence>
<gene>
    <name evidence="9" type="ORF">C6N40_12345</name>
</gene>
<evidence type="ECO:0000256" key="3">
    <source>
        <dbReference type="ARBA" id="ARBA00022679"/>
    </source>
</evidence>
<evidence type="ECO:0000256" key="7">
    <source>
        <dbReference type="SAM" id="Phobius"/>
    </source>
</evidence>
<sequence>MKAPPRRGLLLFHPDRPLPAPALLSQVPPRGSAAMAPRQETRAPSARLVGTLLLLVLVVAAIARSHWGTRLDGFTVDEPWHVVAGVSYLRTGDYRLNPEHPPLVKLAAGAAQREDFALPPFAPLVEKSQERDWVEDVMFLGNDAAAAQQRTRWSLWAFHGALLLALGLLLWRALGLAWAAGALAFLAIEPSVAAHLPVAMTDLPLALTLAVAVVAAGLLLSRWQWRWVLAAGLALGLVLGSKHSGLAGVAGVGAVLAIGVLAGWRSEGWAEGVRRLGRVAAAGVLGVAVLWAMYDFRFHAGPDGSDGFNRSMPDKVADLNIPHWRLAIGVADEARLLPRAYLWGLADTVRAGVEGRGQSSHLLWGVNHKGRPPWFTWPSIVVSKLPLALAAMALAGLLLLRWRSLPAAGRWTLAAALGAGGVHLAALMSGQGTYGGIRHALPLVVLLALPAGALVAFAWQRRGMALRVLALVPLAAALGMTIGEPRVWEYHNELAGGSREAYRQFGNEGLDLGQRWPEIKAFHDEVVAPEGATLYSDYWFMEEQAIAARSNYRRKVDSIDDTNVDGVYEGYFLYPMHMTLPWPDWGWDPAVGLKGLEQVARRGYVAIYKGRRQDAQGRAADVYDKVLEHLYKLGGGRDDVVAARLEEVLVQLPFHVGAAVELGNAYLRLGNVAAARRAYGLPLVQQMMPVEPLVESQLQEQIARLADGTDPATVPPLRNPWME</sequence>
<comment type="caution">
    <text evidence="9">The sequence shown here is derived from an EMBL/GenBank/DDBJ whole genome shotgun (WGS) entry which is preliminary data.</text>
</comment>
<feature type="transmembrane region" description="Helical" evidence="7">
    <location>
        <begin position="153"/>
        <end position="171"/>
    </location>
</feature>
<feature type="transmembrane region" description="Helical" evidence="7">
    <location>
        <begin position="45"/>
        <end position="63"/>
    </location>
</feature>
<keyword evidence="2" id="KW-0328">Glycosyltransferase</keyword>